<accession>A0ABN8J1F8</accession>
<sequence>MSAGLTFMCRSGEEGLPLIAPAHVTHSQHSRARARACALRDPGDRDCRTPAPTSPRGPHRYRLPHFSL</sequence>
<gene>
    <name evidence="2" type="ORF">IPOD504_LOCUS15987</name>
</gene>
<proteinExistence type="predicted"/>
<evidence type="ECO:0000313" key="2">
    <source>
        <dbReference type="EMBL" id="CAH2074247.1"/>
    </source>
</evidence>
<keyword evidence="3" id="KW-1185">Reference proteome</keyword>
<dbReference type="EMBL" id="OW152819">
    <property type="protein sequence ID" value="CAH2074247.1"/>
    <property type="molecule type" value="Genomic_DNA"/>
</dbReference>
<reference evidence="2" key="1">
    <citation type="submission" date="2022-03" db="EMBL/GenBank/DDBJ databases">
        <authorList>
            <person name="Martin H S."/>
        </authorList>
    </citation>
    <scope>NUCLEOTIDE SEQUENCE</scope>
</reference>
<evidence type="ECO:0000313" key="3">
    <source>
        <dbReference type="Proteomes" id="UP000837857"/>
    </source>
</evidence>
<protein>
    <submittedName>
        <fullName evidence="2">Uncharacterized protein</fullName>
    </submittedName>
</protein>
<feature type="compositionally biased region" description="Basic residues" evidence="1">
    <location>
        <begin position="57"/>
        <end position="68"/>
    </location>
</feature>
<feature type="region of interest" description="Disordered" evidence="1">
    <location>
        <begin position="40"/>
        <end position="68"/>
    </location>
</feature>
<evidence type="ECO:0000256" key="1">
    <source>
        <dbReference type="SAM" id="MobiDB-lite"/>
    </source>
</evidence>
<dbReference type="Proteomes" id="UP000837857">
    <property type="component" value="Chromosome 7"/>
</dbReference>
<feature type="non-terminal residue" evidence="2">
    <location>
        <position position="68"/>
    </location>
</feature>
<organism evidence="2 3">
    <name type="scientific">Iphiclides podalirius</name>
    <name type="common">scarce swallowtail</name>
    <dbReference type="NCBI Taxonomy" id="110791"/>
    <lineage>
        <taxon>Eukaryota</taxon>
        <taxon>Metazoa</taxon>
        <taxon>Ecdysozoa</taxon>
        <taxon>Arthropoda</taxon>
        <taxon>Hexapoda</taxon>
        <taxon>Insecta</taxon>
        <taxon>Pterygota</taxon>
        <taxon>Neoptera</taxon>
        <taxon>Endopterygota</taxon>
        <taxon>Lepidoptera</taxon>
        <taxon>Glossata</taxon>
        <taxon>Ditrysia</taxon>
        <taxon>Papilionoidea</taxon>
        <taxon>Papilionidae</taxon>
        <taxon>Papilioninae</taxon>
        <taxon>Iphiclides</taxon>
    </lineage>
</organism>
<name>A0ABN8J1F8_9NEOP</name>